<protein>
    <submittedName>
        <fullName evidence="2">Uncharacterized protein</fullName>
    </submittedName>
</protein>
<accession>A0A9P1CH71</accession>
<feature type="compositionally biased region" description="Polar residues" evidence="1">
    <location>
        <begin position="177"/>
        <end position="190"/>
    </location>
</feature>
<proteinExistence type="predicted"/>
<dbReference type="Proteomes" id="UP001152797">
    <property type="component" value="Unassembled WGS sequence"/>
</dbReference>
<evidence type="ECO:0000313" key="4">
    <source>
        <dbReference type="Proteomes" id="UP001152797"/>
    </source>
</evidence>
<dbReference type="EMBL" id="CAMXCT010001546">
    <property type="protein sequence ID" value="CAI3991062.1"/>
    <property type="molecule type" value="Genomic_DNA"/>
</dbReference>
<organism evidence="2">
    <name type="scientific">Cladocopium goreaui</name>
    <dbReference type="NCBI Taxonomy" id="2562237"/>
    <lineage>
        <taxon>Eukaryota</taxon>
        <taxon>Sar</taxon>
        <taxon>Alveolata</taxon>
        <taxon>Dinophyceae</taxon>
        <taxon>Suessiales</taxon>
        <taxon>Symbiodiniaceae</taxon>
        <taxon>Cladocopium</taxon>
    </lineage>
</organism>
<reference evidence="3 4" key="2">
    <citation type="submission" date="2024-05" db="EMBL/GenBank/DDBJ databases">
        <authorList>
            <person name="Chen Y."/>
            <person name="Shah S."/>
            <person name="Dougan E. K."/>
            <person name="Thang M."/>
            <person name="Chan C."/>
        </authorList>
    </citation>
    <scope>NUCLEOTIDE SEQUENCE [LARGE SCALE GENOMIC DNA]</scope>
</reference>
<name>A0A9P1CH71_9DINO</name>
<reference evidence="2" key="1">
    <citation type="submission" date="2022-10" db="EMBL/GenBank/DDBJ databases">
        <authorList>
            <person name="Chen Y."/>
            <person name="Dougan E. K."/>
            <person name="Chan C."/>
            <person name="Rhodes N."/>
            <person name="Thang M."/>
        </authorList>
    </citation>
    <scope>NUCLEOTIDE SEQUENCE</scope>
</reference>
<gene>
    <name evidence="2" type="ORF">C1SCF055_LOCUS17997</name>
</gene>
<comment type="caution">
    <text evidence="2">The sequence shown here is derived from an EMBL/GenBank/DDBJ whole genome shotgun (WGS) entry which is preliminary data.</text>
</comment>
<evidence type="ECO:0000256" key="1">
    <source>
        <dbReference type="SAM" id="MobiDB-lite"/>
    </source>
</evidence>
<evidence type="ECO:0000313" key="3">
    <source>
        <dbReference type="EMBL" id="CAL4778374.1"/>
    </source>
</evidence>
<feature type="region of interest" description="Disordered" evidence="1">
    <location>
        <begin position="172"/>
        <end position="221"/>
    </location>
</feature>
<dbReference type="EMBL" id="CAMXCT030001546">
    <property type="protein sequence ID" value="CAL4778374.1"/>
    <property type="molecule type" value="Genomic_DNA"/>
</dbReference>
<dbReference type="AlphaFoldDB" id="A0A9P1CH71"/>
<keyword evidence="4" id="KW-1185">Reference proteome</keyword>
<dbReference type="EMBL" id="CAMXCT020001546">
    <property type="protein sequence ID" value="CAL1144437.1"/>
    <property type="molecule type" value="Genomic_DNA"/>
</dbReference>
<evidence type="ECO:0000313" key="2">
    <source>
        <dbReference type="EMBL" id="CAI3991062.1"/>
    </source>
</evidence>
<feature type="compositionally biased region" description="Polar residues" evidence="1">
    <location>
        <begin position="197"/>
        <end position="214"/>
    </location>
</feature>
<sequence length="304" mass="33106">MDPTTTEGSTSVEPRAAGRFCPGFALASVGDVNQPDLLRSKTLRLDDTHPSTDSLQVHLGESGASLKTPSPKHVARSLSAEWMHDRLPDTPFTPLIPDPVFTIDFNPGWTYVLDSWCKNHDDFDNHWLSGPKDEIFIFNGCGTVSPDPTPESFPLRVIKGKPPMAENTQVPVVASTEPEQTQVSSETNGTEAGEPTPSHTEGTPGSGSGLSNKATGGAGTRVAPTKELTMYEDGTYWKMLVSNYILLCWPAFIHPIPEADISKSMIFSNVGKTTIKRTTHLGIVYTTIMLILGEMYPVKLDYKT</sequence>